<dbReference type="STRING" id="1195236.CTER_1191"/>
<gene>
    <name evidence="7" type="ORF">CTER_1191</name>
</gene>
<dbReference type="PRINTS" id="PR00132">
    <property type="entry name" value="GLHYDRLASE2"/>
</dbReference>
<dbReference type="Proteomes" id="UP000014155">
    <property type="component" value="Unassembled WGS sequence"/>
</dbReference>
<dbReference type="PANTHER" id="PTHR42732">
    <property type="entry name" value="BETA-GALACTOSIDASE"/>
    <property type="match status" value="1"/>
</dbReference>
<evidence type="ECO:0000256" key="1">
    <source>
        <dbReference type="ARBA" id="ARBA00007401"/>
    </source>
</evidence>
<dbReference type="InterPro" id="IPR051913">
    <property type="entry name" value="GH2_Domain-Containing"/>
</dbReference>
<dbReference type="SUPFAM" id="SSF49303">
    <property type="entry name" value="beta-Galactosidase/glucuronidase domain"/>
    <property type="match status" value="1"/>
</dbReference>
<dbReference type="Gene3D" id="3.20.20.80">
    <property type="entry name" value="Glycosidases"/>
    <property type="match status" value="1"/>
</dbReference>
<dbReference type="InterPro" id="IPR008979">
    <property type="entry name" value="Galactose-bd-like_sf"/>
</dbReference>
<dbReference type="AlphaFoldDB" id="S0FKW9"/>
<dbReference type="InterPro" id="IPR006104">
    <property type="entry name" value="Glyco_hydro_2_N"/>
</dbReference>
<dbReference type="Gene3D" id="2.60.120.260">
    <property type="entry name" value="Galactose-binding domain-like"/>
    <property type="match status" value="1"/>
</dbReference>
<dbReference type="InterPro" id="IPR006101">
    <property type="entry name" value="Glyco_hydro_2"/>
</dbReference>
<dbReference type="Gene3D" id="2.60.40.10">
    <property type="entry name" value="Immunoglobulins"/>
    <property type="match status" value="1"/>
</dbReference>
<dbReference type="SUPFAM" id="SSF51445">
    <property type="entry name" value="(Trans)glycosidases"/>
    <property type="match status" value="1"/>
</dbReference>
<dbReference type="InterPro" id="IPR013783">
    <property type="entry name" value="Ig-like_fold"/>
</dbReference>
<dbReference type="InterPro" id="IPR036156">
    <property type="entry name" value="Beta-gal/glucu_dom_sf"/>
</dbReference>
<proteinExistence type="inferred from homology"/>
<evidence type="ECO:0000259" key="4">
    <source>
        <dbReference type="Pfam" id="PF00703"/>
    </source>
</evidence>
<evidence type="ECO:0000313" key="7">
    <source>
        <dbReference type="EMBL" id="EMS72825.1"/>
    </source>
</evidence>
<dbReference type="GO" id="GO:0004553">
    <property type="term" value="F:hydrolase activity, hydrolyzing O-glycosyl compounds"/>
    <property type="evidence" value="ECO:0007669"/>
    <property type="project" value="InterPro"/>
</dbReference>
<evidence type="ECO:0000256" key="3">
    <source>
        <dbReference type="ARBA" id="ARBA00023295"/>
    </source>
</evidence>
<dbReference type="Pfam" id="PF02836">
    <property type="entry name" value="Glyco_hydro_2_C"/>
    <property type="match status" value="1"/>
</dbReference>
<feature type="domain" description="Glycoside hydrolase family 2 immunoglobulin-like beta-sandwich" evidence="4">
    <location>
        <begin position="196"/>
        <end position="298"/>
    </location>
</feature>
<dbReference type="Pfam" id="PF00703">
    <property type="entry name" value="Glyco_hydro_2"/>
    <property type="match status" value="1"/>
</dbReference>
<reference evidence="7 8" key="1">
    <citation type="journal article" date="2013" name="Genome Announc.">
        <title>Draft Genome Sequence of the Cellulolytic, Mesophilic, Anaerobic Bacterium Clostridium termitidis Strain CT1112 (DSM 5398).</title>
        <authorList>
            <person name="Lal S."/>
            <person name="Ramachandran U."/>
            <person name="Zhang X."/>
            <person name="Munir R."/>
            <person name="Sparling R."/>
            <person name="Levin D.B."/>
        </authorList>
    </citation>
    <scope>NUCLEOTIDE SEQUENCE [LARGE SCALE GENOMIC DNA]</scope>
    <source>
        <strain evidence="7 8">CT1112</strain>
    </source>
</reference>
<dbReference type="EMBL" id="AORV01000025">
    <property type="protein sequence ID" value="EMS72825.1"/>
    <property type="molecule type" value="Genomic_DNA"/>
</dbReference>
<keyword evidence="2" id="KW-0378">Hydrolase</keyword>
<evidence type="ECO:0000259" key="6">
    <source>
        <dbReference type="Pfam" id="PF02837"/>
    </source>
</evidence>
<keyword evidence="3" id="KW-0326">Glycosidase</keyword>
<accession>S0FKW9</accession>
<dbReference type="InterPro" id="IPR006102">
    <property type="entry name" value="Ig-like_GH2"/>
</dbReference>
<dbReference type="PANTHER" id="PTHR42732:SF3">
    <property type="entry name" value="HYDROLASE"/>
    <property type="match status" value="1"/>
</dbReference>
<feature type="domain" description="Glycoside hydrolase family 2 catalytic" evidence="5">
    <location>
        <begin position="337"/>
        <end position="592"/>
    </location>
</feature>
<dbReference type="GO" id="GO:0005975">
    <property type="term" value="P:carbohydrate metabolic process"/>
    <property type="evidence" value="ECO:0007669"/>
    <property type="project" value="InterPro"/>
</dbReference>
<keyword evidence="8" id="KW-1185">Reference proteome</keyword>
<dbReference type="InterPro" id="IPR006103">
    <property type="entry name" value="Glyco_hydro_2_cat"/>
</dbReference>
<evidence type="ECO:0000313" key="8">
    <source>
        <dbReference type="Proteomes" id="UP000014155"/>
    </source>
</evidence>
<dbReference type="PATRIC" id="fig|1195236.3.peg.1495"/>
<dbReference type="Pfam" id="PF02837">
    <property type="entry name" value="Glyco_hydro_2_N"/>
    <property type="match status" value="1"/>
</dbReference>
<feature type="domain" description="Glycosyl hydrolases family 2 sugar binding" evidence="6">
    <location>
        <begin position="35"/>
        <end position="153"/>
    </location>
</feature>
<sequence>MIRLIIWEMKALNNMTNQPRSEYPRPDFERAEWLNLNGVWNFEFDDENAGEEQRWYRGKEFSKEIVVPFCYQSELSGIAGREMHEYLWYEREFEIPESFAGKKVLLYFGAVDYAAKVWINGEYAGKHQGGYVPFKFDITGSIRPGKNRLTVKAEDRYECTQPRGKQYWKENPDRCWYTATSGIWQTVWLEAVGGLYVDKLRITPDIDRKTVLTEIFLNREPENAELTVVVDYKGQEKKKITAGIDRRIFKLTIDMAEEDYIDEIHYWKPETPNLYDVRFTVKEDGIRSDEFKSYFGMRKISVKGDFILLNNSPYYQKLILDQGYWPESLLTPPSDRAIIHDIEMTKKMGFNGARKHQKIEDPRYYYWADKLGLLVWGEMPAAYDFSIEETQNITTEMIEFVNRDYNHPCIVAWVPLNESWGVRNIYTDRTQQDFAKSLYYILRSMDKTRLISTNDGWEQVESDICGIHDYEAWSGEFNEKYHDKEQMLTGSVNNWRLLYAEGTEYGGQPILVSEYGGIAFESEDSGNWGYNGTVVDENSFFERFGDITGAIKNTPYIRGYCYTQLTDVMQEINGLLTADRKPKVDIEAIRKVNEVK</sequence>
<protein>
    <submittedName>
        <fullName evidence="7">Beta-galactosidase/beta-glucuronidase</fullName>
    </submittedName>
</protein>
<comment type="similarity">
    <text evidence="1">Belongs to the glycosyl hydrolase 2 family.</text>
</comment>
<organism evidence="7 8">
    <name type="scientific">Ruminiclostridium cellobioparum subsp. termitidis CT1112</name>
    <dbReference type="NCBI Taxonomy" id="1195236"/>
    <lineage>
        <taxon>Bacteria</taxon>
        <taxon>Bacillati</taxon>
        <taxon>Bacillota</taxon>
        <taxon>Clostridia</taxon>
        <taxon>Eubacteriales</taxon>
        <taxon>Oscillospiraceae</taxon>
        <taxon>Ruminiclostridium</taxon>
    </lineage>
</organism>
<evidence type="ECO:0000256" key="2">
    <source>
        <dbReference type="ARBA" id="ARBA00022801"/>
    </source>
</evidence>
<dbReference type="SUPFAM" id="SSF49785">
    <property type="entry name" value="Galactose-binding domain-like"/>
    <property type="match status" value="1"/>
</dbReference>
<comment type="caution">
    <text evidence="7">The sequence shown here is derived from an EMBL/GenBank/DDBJ whole genome shotgun (WGS) entry which is preliminary data.</text>
</comment>
<name>S0FKW9_RUMCE</name>
<evidence type="ECO:0000259" key="5">
    <source>
        <dbReference type="Pfam" id="PF02836"/>
    </source>
</evidence>
<dbReference type="eggNOG" id="COG3250">
    <property type="taxonomic scope" value="Bacteria"/>
</dbReference>
<dbReference type="InterPro" id="IPR017853">
    <property type="entry name" value="GH"/>
</dbReference>